<gene>
    <name evidence="1" type="ORF">SAMN06265373_102596</name>
</gene>
<protein>
    <submittedName>
        <fullName evidence="1">Uncharacterized protein</fullName>
    </submittedName>
</protein>
<accession>A0ABY1NN50</accession>
<sequence length="134" mass="14750">MANPALLDHKNYGGDADPFIGFVFMSAQVAWRAAKEGWVICIAEDGLEGGCFSWISPDAFPRLSENGELPLPEEINVDGCFDLDERTKSTLGADRLWFALTGDVAEVLDGPKLPIAENSKQPQQTREYNKGLLY</sequence>
<evidence type="ECO:0000313" key="1">
    <source>
        <dbReference type="EMBL" id="SMP13825.1"/>
    </source>
</evidence>
<organism evidence="1 2">
    <name type="scientific">Shimia sagamensis</name>
    <dbReference type="NCBI Taxonomy" id="1566352"/>
    <lineage>
        <taxon>Bacteria</taxon>
        <taxon>Pseudomonadati</taxon>
        <taxon>Pseudomonadota</taxon>
        <taxon>Alphaproteobacteria</taxon>
        <taxon>Rhodobacterales</taxon>
        <taxon>Roseobacteraceae</taxon>
    </lineage>
</organism>
<proteinExistence type="predicted"/>
<comment type="caution">
    <text evidence="1">The sequence shown here is derived from an EMBL/GenBank/DDBJ whole genome shotgun (WGS) entry which is preliminary data.</text>
</comment>
<name>A0ABY1NN50_9RHOB</name>
<reference evidence="1 2" key="1">
    <citation type="submission" date="2017-05" db="EMBL/GenBank/DDBJ databases">
        <authorList>
            <person name="Varghese N."/>
            <person name="Submissions S."/>
        </authorList>
    </citation>
    <scope>NUCLEOTIDE SEQUENCE [LARGE SCALE GENOMIC DNA]</scope>
    <source>
        <strain evidence="1 2">DSM 29734</strain>
    </source>
</reference>
<dbReference type="Proteomes" id="UP001157961">
    <property type="component" value="Unassembled WGS sequence"/>
</dbReference>
<evidence type="ECO:0000313" key="2">
    <source>
        <dbReference type="Proteomes" id="UP001157961"/>
    </source>
</evidence>
<keyword evidence="2" id="KW-1185">Reference proteome</keyword>
<dbReference type="EMBL" id="FXTY01000002">
    <property type="protein sequence ID" value="SMP13825.1"/>
    <property type="molecule type" value="Genomic_DNA"/>
</dbReference>